<evidence type="ECO:0000313" key="1">
    <source>
        <dbReference type="EMBL" id="MBB3841609.1"/>
    </source>
</evidence>
<keyword evidence="2" id="KW-1185">Reference proteome</keyword>
<dbReference type="SUPFAM" id="SSF48452">
    <property type="entry name" value="TPR-like"/>
    <property type="match status" value="1"/>
</dbReference>
<evidence type="ECO:0008006" key="3">
    <source>
        <dbReference type="Google" id="ProtNLM"/>
    </source>
</evidence>
<dbReference type="Gene3D" id="1.25.40.390">
    <property type="match status" value="1"/>
</dbReference>
<protein>
    <recommendedName>
        <fullName evidence="3">SusD/RagB family nutrient-binding outer membrane lipoprotein</fullName>
    </recommendedName>
</protein>
<evidence type="ECO:0000313" key="2">
    <source>
        <dbReference type="Proteomes" id="UP000541352"/>
    </source>
</evidence>
<dbReference type="Pfam" id="PF12771">
    <property type="entry name" value="SusD-like_2"/>
    <property type="match status" value="1"/>
</dbReference>
<dbReference type="InterPro" id="IPR041662">
    <property type="entry name" value="SusD-like_2"/>
</dbReference>
<reference evidence="1 2" key="1">
    <citation type="submission" date="2020-08" db="EMBL/GenBank/DDBJ databases">
        <title>Genomic Encyclopedia of Type Strains, Phase IV (KMG-IV): sequencing the most valuable type-strain genomes for metagenomic binning, comparative biology and taxonomic classification.</title>
        <authorList>
            <person name="Goeker M."/>
        </authorList>
    </citation>
    <scope>NUCLEOTIDE SEQUENCE [LARGE SCALE GENOMIC DNA]</scope>
    <source>
        <strain evidence="1 2">DSM 17976</strain>
    </source>
</reference>
<proteinExistence type="predicted"/>
<comment type="caution">
    <text evidence="1">The sequence shown here is derived from an EMBL/GenBank/DDBJ whole genome shotgun (WGS) entry which is preliminary data.</text>
</comment>
<gene>
    <name evidence="1" type="ORF">FHS57_005638</name>
</gene>
<organism evidence="1 2">
    <name type="scientific">Runella defluvii</name>
    <dbReference type="NCBI Taxonomy" id="370973"/>
    <lineage>
        <taxon>Bacteria</taxon>
        <taxon>Pseudomonadati</taxon>
        <taxon>Bacteroidota</taxon>
        <taxon>Cytophagia</taxon>
        <taxon>Cytophagales</taxon>
        <taxon>Spirosomataceae</taxon>
        <taxon>Runella</taxon>
    </lineage>
</organism>
<dbReference type="Proteomes" id="UP000541352">
    <property type="component" value="Unassembled WGS sequence"/>
</dbReference>
<dbReference type="AlphaFoldDB" id="A0A7W5ZTS9"/>
<dbReference type="RefSeq" id="WP_183979387.1">
    <property type="nucleotide sequence ID" value="NZ_JACIBY010000019.1"/>
</dbReference>
<dbReference type="EMBL" id="JACIBY010000019">
    <property type="protein sequence ID" value="MBB3841609.1"/>
    <property type="molecule type" value="Genomic_DNA"/>
</dbReference>
<dbReference type="PROSITE" id="PS51257">
    <property type="entry name" value="PROKAR_LIPOPROTEIN"/>
    <property type="match status" value="1"/>
</dbReference>
<sequence>MKNIIRKLAFSLPFWTTIVVGVGGLVGCDKGFDEMNVNPIALTAVDPGYQLNTAIVNTAPAYGNLSYETTIVKQMITPFSGQGSAANFNQDNRGVASGNWNTYYQTNIKELTDALAKTKDIPARSNLYNLIRIWQAYSFMILTDTYGDIPYTQAGRNYLEGISTPIYDTQESVYMAILSELDGASAALDASKAKATTDLLYDGDVTKWKRLGYSLLLRAAMRLSKVNPAKAAEYVAKAVTGGVMQSNADNAIIRHNASFTNPIGSQLNGGQSAFFYLSEDFVEYLNKNNDPRLASIAVRYVGATSGAQQVESRANRTSAVQIGAPQGYDNTTISTAVTAKKLASLWDYSQLDRTRMGGLTAPSFLVTYAQTQLLLAEAVYRKWTTGDAATLYANGIKANMQQYANYGTSSAIADAAIDTYVKANPLAVGKELEQINTQYWVATFLNGPESWANFRRSDFPVLTPNTYPGKDLKTEPFIRRLTYTDAELNVNKVNVQKAIDRQGPNLLDTRIWWDKK</sequence>
<name>A0A7W5ZTS9_9BACT</name>
<dbReference type="InterPro" id="IPR011990">
    <property type="entry name" value="TPR-like_helical_dom_sf"/>
</dbReference>
<accession>A0A7W5ZTS9</accession>